<comment type="catalytic activity">
    <reaction evidence="8">
        <text>6-carboxy-5,6,7,8-tetrahydropterin + H(+) = 7-carboxy-7-carbaguanine + NH4(+)</text>
        <dbReference type="Rhea" id="RHEA:27974"/>
        <dbReference type="ChEBI" id="CHEBI:15378"/>
        <dbReference type="ChEBI" id="CHEBI:28938"/>
        <dbReference type="ChEBI" id="CHEBI:61032"/>
        <dbReference type="ChEBI" id="CHEBI:61036"/>
        <dbReference type="EC" id="4.3.99.3"/>
    </reaction>
</comment>
<dbReference type="GO" id="GO:1904047">
    <property type="term" value="F:S-adenosyl-L-methionine binding"/>
    <property type="evidence" value="ECO:0007669"/>
    <property type="project" value="UniProtKB-UniRule"/>
</dbReference>
<evidence type="ECO:0000256" key="2">
    <source>
        <dbReference type="ARBA" id="ARBA00022691"/>
    </source>
</evidence>
<comment type="cofactor">
    <cofactor evidence="8">
        <name>Mg(2+)</name>
        <dbReference type="ChEBI" id="CHEBI:18420"/>
    </cofactor>
</comment>
<dbReference type="InterPro" id="IPR013785">
    <property type="entry name" value="Aldolase_TIM"/>
</dbReference>
<dbReference type="Proteomes" id="UP000315440">
    <property type="component" value="Unassembled WGS sequence"/>
</dbReference>
<comment type="caution">
    <text evidence="10">The sequence shown here is derived from an EMBL/GenBank/DDBJ whole genome shotgun (WGS) entry which is preliminary data.</text>
</comment>
<keyword evidence="3 8" id="KW-0479">Metal-binding</keyword>
<dbReference type="GO" id="GO:0016840">
    <property type="term" value="F:carbon-nitrogen lyase activity"/>
    <property type="evidence" value="ECO:0007669"/>
    <property type="project" value="UniProtKB-UniRule"/>
</dbReference>
<evidence type="ECO:0000313" key="10">
    <source>
        <dbReference type="EMBL" id="TWT87290.1"/>
    </source>
</evidence>
<comment type="cofactor">
    <cofactor evidence="8">
        <name>[4Fe-4S] cluster</name>
        <dbReference type="ChEBI" id="CHEBI:49883"/>
    </cofactor>
    <text evidence="8">Binds 1 [4Fe-4S] cluster. The cluster is coordinated with 3 cysteines and an exchangeable S-adenosyl-L-methionine.</text>
</comment>
<dbReference type="PANTHER" id="PTHR42836">
    <property type="entry name" value="7-CARBOXY-7-DEAZAGUANINE SYNTHASE"/>
    <property type="match status" value="1"/>
</dbReference>
<evidence type="ECO:0000313" key="11">
    <source>
        <dbReference type="Proteomes" id="UP000315440"/>
    </source>
</evidence>
<feature type="binding site" evidence="8">
    <location>
        <position position="15"/>
    </location>
    <ligand>
        <name>[4Fe-4S] cluster</name>
        <dbReference type="ChEBI" id="CHEBI:49883"/>
        <note>4Fe-4S-S-AdoMet</note>
    </ligand>
</feature>
<dbReference type="HAMAP" id="MF_00917">
    <property type="entry name" value="QueE"/>
    <property type="match status" value="1"/>
</dbReference>
<dbReference type="EMBL" id="SJPQ01000003">
    <property type="protein sequence ID" value="TWT87290.1"/>
    <property type="molecule type" value="Genomic_DNA"/>
</dbReference>
<dbReference type="AlphaFoldDB" id="A0A5C5ZJE8"/>
<dbReference type="CDD" id="cd01335">
    <property type="entry name" value="Radical_SAM"/>
    <property type="match status" value="1"/>
</dbReference>
<evidence type="ECO:0000256" key="5">
    <source>
        <dbReference type="ARBA" id="ARBA00023004"/>
    </source>
</evidence>
<dbReference type="EC" id="4.3.99.3" evidence="8"/>
<keyword evidence="5 8" id="KW-0408">Iron</keyword>
<evidence type="ECO:0000256" key="3">
    <source>
        <dbReference type="ARBA" id="ARBA00022723"/>
    </source>
</evidence>
<organism evidence="10 11">
    <name type="scientific">Pseudobythopirellula maris</name>
    <dbReference type="NCBI Taxonomy" id="2527991"/>
    <lineage>
        <taxon>Bacteria</taxon>
        <taxon>Pseudomonadati</taxon>
        <taxon>Planctomycetota</taxon>
        <taxon>Planctomycetia</taxon>
        <taxon>Pirellulales</taxon>
        <taxon>Lacipirellulaceae</taxon>
        <taxon>Pseudobythopirellula</taxon>
    </lineage>
</organism>
<gene>
    <name evidence="8 10" type="primary">queE</name>
    <name evidence="10" type="ORF">Mal64_28280</name>
</gene>
<feature type="binding site" evidence="8">
    <location>
        <position position="49"/>
    </location>
    <ligand>
        <name>substrate</name>
    </ligand>
</feature>
<name>A0A5C5ZJE8_9BACT</name>
<comment type="subunit">
    <text evidence="8">Homodimer.</text>
</comment>
<dbReference type="GO" id="GO:0008616">
    <property type="term" value="P:tRNA queuosine(34) biosynthetic process"/>
    <property type="evidence" value="ECO:0007669"/>
    <property type="project" value="UniProtKB-UniRule"/>
</dbReference>
<feature type="binding site" evidence="8">
    <location>
        <position position="17"/>
    </location>
    <ligand>
        <name>Mg(2+)</name>
        <dbReference type="ChEBI" id="CHEBI:18420"/>
    </ligand>
</feature>
<dbReference type="GO" id="GO:0000287">
    <property type="term" value="F:magnesium ion binding"/>
    <property type="evidence" value="ECO:0007669"/>
    <property type="project" value="UniProtKB-UniRule"/>
</dbReference>
<comment type="similarity">
    <text evidence="8">Belongs to the radical SAM superfamily. 7-carboxy-7-deazaguanine synthase family.</text>
</comment>
<keyword evidence="4 8" id="KW-0460">Magnesium</keyword>
<evidence type="ECO:0000259" key="9">
    <source>
        <dbReference type="PROSITE" id="PS51918"/>
    </source>
</evidence>
<comment type="function">
    <text evidence="8">Catalyzes the complex heterocyclic radical-mediated conversion of 6-carboxy-5,6,7,8-tetrahydropterin (CPH4) to 7-carboxy-7-deazaguanine (CDG), a step common to the biosynthetic pathways of all 7-deazapurine-containing compounds.</text>
</comment>
<dbReference type="InterPro" id="IPR007197">
    <property type="entry name" value="rSAM"/>
</dbReference>
<feature type="binding site" evidence="8">
    <location>
        <begin position="14"/>
        <end position="16"/>
    </location>
    <ligand>
        <name>S-adenosyl-L-methionine</name>
        <dbReference type="ChEBI" id="CHEBI:59789"/>
    </ligand>
</feature>
<comment type="caution">
    <text evidence="8">Lacks conserved residue(s) required for the propagation of feature annotation.</text>
</comment>
<dbReference type="Gene3D" id="3.20.20.70">
    <property type="entry name" value="Aldolase class I"/>
    <property type="match status" value="1"/>
</dbReference>
<keyword evidence="6 8" id="KW-0411">Iron-sulfur</keyword>
<dbReference type="InterPro" id="IPR058240">
    <property type="entry name" value="rSAM_sf"/>
</dbReference>
<comment type="pathway">
    <text evidence="8">Purine metabolism; 7-cyano-7-deazaguanine biosynthesis.</text>
</comment>
<dbReference type="SUPFAM" id="SSF102114">
    <property type="entry name" value="Radical SAM enzymes"/>
    <property type="match status" value="1"/>
</dbReference>
<dbReference type="InterPro" id="IPR024924">
    <property type="entry name" value="7-CO-7-deazaguanine_synth-like"/>
</dbReference>
<evidence type="ECO:0000256" key="8">
    <source>
        <dbReference type="HAMAP-Rule" id="MF_00917"/>
    </source>
</evidence>
<keyword evidence="8" id="KW-0671">Queuosine biosynthesis</keyword>
<feature type="binding site" evidence="8">
    <location>
        <begin position="93"/>
        <end position="95"/>
    </location>
    <ligand>
        <name>S-adenosyl-L-methionine</name>
        <dbReference type="ChEBI" id="CHEBI:59789"/>
    </ligand>
</feature>
<dbReference type="Pfam" id="PF04055">
    <property type="entry name" value="Radical_SAM"/>
    <property type="match status" value="1"/>
</dbReference>
<evidence type="ECO:0000256" key="7">
    <source>
        <dbReference type="ARBA" id="ARBA00023239"/>
    </source>
</evidence>
<comment type="cofactor">
    <cofactor evidence="8">
        <name>S-adenosyl-L-methionine</name>
        <dbReference type="ChEBI" id="CHEBI:59789"/>
    </cofactor>
    <text evidence="8">Binds 1 S-adenosyl-L-methionine per subunit.</text>
</comment>
<dbReference type="PANTHER" id="PTHR42836:SF1">
    <property type="entry name" value="7-CARBOXY-7-DEAZAGUANINE SYNTHASE"/>
    <property type="match status" value="1"/>
</dbReference>
<evidence type="ECO:0000256" key="1">
    <source>
        <dbReference type="ARBA" id="ARBA00022485"/>
    </source>
</evidence>
<dbReference type="GO" id="GO:0051539">
    <property type="term" value="F:4 iron, 4 sulfur cluster binding"/>
    <property type="evidence" value="ECO:0007669"/>
    <property type="project" value="UniProtKB-UniRule"/>
</dbReference>
<protein>
    <recommendedName>
        <fullName evidence="8">7-carboxy-7-deazaguanine synthase</fullName>
        <shortName evidence="8">CDG synthase</shortName>
        <ecNumber evidence="8">4.3.99.3</ecNumber>
    </recommendedName>
    <alternativeName>
        <fullName evidence="8">Queuosine biosynthesis protein QueE</fullName>
    </alternativeName>
</protein>
<feature type="binding site" evidence="8">
    <location>
        <position position="51"/>
    </location>
    <ligand>
        <name>S-adenosyl-L-methionine</name>
        <dbReference type="ChEBI" id="CHEBI:59789"/>
    </ligand>
</feature>
<feature type="binding site" evidence="8">
    <location>
        <position position="12"/>
    </location>
    <ligand>
        <name>[4Fe-4S] cluster</name>
        <dbReference type="ChEBI" id="CHEBI:49883"/>
        <note>4Fe-4S-S-AdoMet</note>
    </ligand>
</feature>
<accession>A0A5C5ZJE8</accession>
<proteinExistence type="inferred from homology"/>
<dbReference type="SFLD" id="SFLDS00029">
    <property type="entry name" value="Radical_SAM"/>
    <property type="match status" value="1"/>
</dbReference>
<sequence length="214" mass="23892">MFVRASGCNLRCWFCDTPHASWAPEGKDLSVDEIAAEVEEWDCRDVVVTGGEPMLFAELIPLVDRLRAAGRVVTIETAGTLHLDVACDLMSISPKLAGSTPPVEEHPHWARRHERSRLRVDVLRRLIREHAGAYQLKFVVDEAEELGEVEELLALIAAAGGPAIDPERVLLMPQGVEPGELERRAEWLRPACAERGYKYCPRMQIEWFGAARGT</sequence>
<dbReference type="UniPathway" id="UPA00391"/>
<keyword evidence="7 8" id="KW-0456">Lyase</keyword>
<feature type="domain" description="Radical SAM core" evidence="9">
    <location>
        <begin position="1"/>
        <end position="210"/>
    </location>
</feature>
<evidence type="ECO:0000256" key="6">
    <source>
        <dbReference type="ARBA" id="ARBA00023014"/>
    </source>
</evidence>
<evidence type="ECO:0000256" key="4">
    <source>
        <dbReference type="ARBA" id="ARBA00022842"/>
    </source>
</evidence>
<keyword evidence="2 8" id="KW-0949">S-adenosyl-L-methionine</keyword>
<keyword evidence="1 8" id="KW-0004">4Fe-4S</keyword>
<dbReference type="PROSITE" id="PS51918">
    <property type="entry name" value="RADICAL_SAM"/>
    <property type="match status" value="1"/>
</dbReference>
<reference evidence="10 11" key="1">
    <citation type="submission" date="2019-02" db="EMBL/GenBank/DDBJ databases">
        <title>Deep-cultivation of Planctomycetes and their phenomic and genomic characterization uncovers novel biology.</title>
        <authorList>
            <person name="Wiegand S."/>
            <person name="Jogler M."/>
            <person name="Boedeker C."/>
            <person name="Pinto D."/>
            <person name="Vollmers J."/>
            <person name="Rivas-Marin E."/>
            <person name="Kohn T."/>
            <person name="Peeters S.H."/>
            <person name="Heuer A."/>
            <person name="Rast P."/>
            <person name="Oberbeckmann S."/>
            <person name="Bunk B."/>
            <person name="Jeske O."/>
            <person name="Meyerdierks A."/>
            <person name="Storesund J.E."/>
            <person name="Kallscheuer N."/>
            <person name="Luecker S."/>
            <person name="Lage O.M."/>
            <person name="Pohl T."/>
            <person name="Merkel B.J."/>
            <person name="Hornburger P."/>
            <person name="Mueller R.-W."/>
            <person name="Bruemmer F."/>
            <person name="Labrenz M."/>
            <person name="Spormann A.M."/>
            <person name="Op Den Camp H."/>
            <person name="Overmann J."/>
            <person name="Amann R."/>
            <person name="Jetten M.S.M."/>
            <person name="Mascher T."/>
            <person name="Medema M.H."/>
            <person name="Devos D.P."/>
            <person name="Kaster A.-K."/>
            <person name="Ovreas L."/>
            <person name="Rohde M."/>
            <person name="Galperin M.Y."/>
            <person name="Jogler C."/>
        </authorList>
    </citation>
    <scope>NUCLEOTIDE SEQUENCE [LARGE SCALE GENOMIC DNA]</scope>
    <source>
        <strain evidence="10 11">Mal64</strain>
    </source>
</reference>
<feature type="binding site" evidence="8">
    <location>
        <position position="8"/>
    </location>
    <ligand>
        <name>[4Fe-4S] cluster</name>
        <dbReference type="ChEBI" id="CHEBI:49883"/>
        <note>4Fe-4S-S-AdoMet</note>
    </ligand>
</feature>
<keyword evidence="11" id="KW-1185">Reference proteome</keyword>
<feature type="binding site" evidence="8">
    <location>
        <position position="4"/>
    </location>
    <ligand>
        <name>substrate</name>
    </ligand>
</feature>